<protein>
    <recommendedName>
        <fullName evidence="3">Lipoprotein LpqN</fullName>
    </recommendedName>
</protein>
<comment type="caution">
    <text evidence="1">The sequence shown here is derived from an EMBL/GenBank/DDBJ whole genome shotgun (WGS) entry which is preliminary data.</text>
</comment>
<accession>A0ABX2JSN8</accession>
<evidence type="ECO:0000313" key="1">
    <source>
        <dbReference type="EMBL" id="NTY60728.1"/>
    </source>
</evidence>
<evidence type="ECO:0000313" key="2">
    <source>
        <dbReference type="Proteomes" id="UP000708347"/>
    </source>
</evidence>
<dbReference type="EMBL" id="VBSB01000008">
    <property type="protein sequence ID" value="NTY60728.1"/>
    <property type="molecule type" value="Genomic_DNA"/>
</dbReference>
<reference evidence="1 2" key="1">
    <citation type="submission" date="2019-05" db="EMBL/GenBank/DDBJ databases">
        <title>Mycolicibacterium sphagni ENV482 genome assembly.</title>
        <authorList>
            <person name="Chen W."/>
            <person name="Faulkner N.W."/>
            <person name="Hyman M.R."/>
        </authorList>
    </citation>
    <scope>NUCLEOTIDE SEQUENCE [LARGE SCALE GENOMIC DNA]</scope>
    <source>
        <strain evidence="1 2">ENV482</strain>
    </source>
</reference>
<name>A0ABX2JSN8_9MYCO</name>
<keyword evidence="2" id="KW-1185">Reference proteome</keyword>
<dbReference type="RefSeq" id="WP_205267058.1">
    <property type="nucleotide sequence ID" value="NZ_VBSB01000008.1"/>
</dbReference>
<proteinExistence type="predicted"/>
<sequence length="147" mass="14927">MKVEDIPATPDGAFTAVSEPKVSTDQPTDVSQTFKSGPNVIESSVVINADAASATQWNNAVLASLPTHQTGTPVPVPSIAPDATFTSGTSLDGKAGRAAVLFTVDRTSAMLLFASPDGDTNPVPQDYAEAVGKVQAAAMQAGLAGLK</sequence>
<dbReference type="Proteomes" id="UP000708347">
    <property type="component" value="Unassembled WGS sequence"/>
</dbReference>
<evidence type="ECO:0008006" key="3">
    <source>
        <dbReference type="Google" id="ProtNLM"/>
    </source>
</evidence>
<gene>
    <name evidence="1" type="ORF">FEG63_14345</name>
</gene>
<organism evidence="1 2">
    <name type="scientific">Mycolicibacterium sphagni</name>
    <dbReference type="NCBI Taxonomy" id="1786"/>
    <lineage>
        <taxon>Bacteria</taxon>
        <taxon>Bacillati</taxon>
        <taxon>Actinomycetota</taxon>
        <taxon>Actinomycetes</taxon>
        <taxon>Mycobacteriales</taxon>
        <taxon>Mycobacteriaceae</taxon>
        <taxon>Mycolicibacterium</taxon>
    </lineage>
</organism>